<dbReference type="Proteomes" id="UP001172159">
    <property type="component" value="Unassembled WGS sequence"/>
</dbReference>
<dbReference type="EMBL" id="JAUKTV010000001">
    <property type="protein sequence ID" value="KAK0748319.1"/>
    <property type="molecule type" value="Genomic_DNA"/>
</dbReference>
<reference evidence="1" key="1">
    <citation type="submission" date="2023-06" db="EMBL/GenBank/DDBJ databases">
        <title>Genome-scale phylogeny and comparative genomics of the fungal order Sordariales.</title>
        <authorList>
            <consortium name="Lawrence Berkeley National Laboratory"/>
            <person name="Hensen N."/>
            <person name="Bonometti L."/>
            <person name="Westerberg I."/>
            <person name="Brannstrom I.O."/>
            <person name="Guillou S."/>
            <person name="Cros-Aarteil S."/>
            <person name="Calhoun S."/>
            <person name="Haridas S."/>
            <person name="Kuo A."/>
            <person name="Mondo S."/>
            <person name="Pangilinan J."/>
            <person name="Riley R."/>
            <person name="Labutti K."/>
            <person name="Andreopoulos B."/>
            <person name="Lipzen A."/>
            <person name="Chen C."/>
            <person name="Yanf M."/>
            <person name="Daum C."/>
            <person name="Ng V."/>
            <person name="Clum A."/>
            <person name="Steindorff A."/>
            <person name="Ohm R."/>
            <person name="Martin F."/>
            <person name="Silar P."/>
            <person name="Natvig D."/>
            <person name="Lalanne C."/>
            <person name="Gautier V."/>
            <person name="Ament-Velasquez S.L."/>
            <person name="Kruys A."/>
            <person name="Hutchinson M.I."/>
            <person name="Powell A.J."/>
            <person name="Barry K."/>
            <person name="Miller A.N."/>
            <person name="Grigoriev I.V."/>
            <person name="Debuchy R."/>
            <person name="Gladieux P."/>
            <person name="Thoren M.H."/>
            <person name="Johannesson H."/>
        </authorList>
    </citation>
    <scope>NUCLEOTIDE SEQUENCE</scope>
    <source>
        <strain evidence="1">CBS 540.89</strain>
    </source>
</reference>
<dbReference type="AlphaFoldDB" id="A0AA40K723"/>
<evidence type="ECO:0000313" key="2">
    <source>
        <dbReference type="Proteomes" id="UP001172159"/>
    </source>
</evidence>
<name>A0AA40K723_9PEZI</name>
<accession>A0AA40K723</accession>
<organism evidence="1 2">
    <name type="scientific">Apiosordaria backusii</name>
    <dbReference type="NCBI Taxonomy" id="314023"/>
    <lineage>
        <taxon>Eukaryota</taxon>
        <taxon>Fungi</taxon>
        <taxon>Dikarya</taxon>
        <taxon>Ascomycota</taxon>
        <taxon>Pezizomycotina</taxon>
        <taxon>Sordariomycetes</taxon>
        <taxon>Sordariomycetidae</taxon>
        <taxon>Sordariales</taxon>
        <taxon>Lasiosphaeriaceae</taxon>
        <taxon>Apiosordaria</taxon>
    </lineage>
</organism>
<gene>
    <name evidence="1" type="ORF">B0T21DRAFT_20444</name>
</gene>
<protein>
    <submittedName>
        <fullName evidence="1">Uncharacterized protein</fullName>
    </submittedName>
</protein>
<evidence type="ECO:0000313" key="1">
    <source>
        <dbReference type="EMBL" id="KAK0748319.1"/>
    </source>
</evidence>
<sequence length="91" mass="10313">MQSRMWGWSFTRFALAVFQVAFETFSMLLGSRELLEVRYPVPSSTTTGAVGLERKVPKRNIGIILPLCRICSTHRTEHKHCALYDAVGRNA</sequence>
<comment type="caution">
    <text evidence="1">The sequence shown here is derived from an EMBL/GenBank/DDBJ whole genome shotgun (WGS) entry which is preliminary data.</text>
</comment>
<keyword evidence="2" id="KW-1185">Reference proteome</keyword>
<proteinExistence type="predicted"/>